<dbReference type="FunFam" id="3.40.50.300:FF:000079">
    <property type="entry name" value="probable ATP-dependent RNA helicase DDX17"/>
    <property type="match status" value="1"/>
</dbReference>
<feature type="region of interest" description="Disordered" evidence="8">
    <location>
        <begin position="639"/>
        <end position="672"/>
    </location>
</feature>
<dbReference type="STRING" id="1611254.A0A2G5T560"/>
<dbReference type="GO" id="GO:0043186">
    <property type="term" value="C:P granule"/>
    <property type="evidence" value="ECO:0007669"/>
    <property type="project" value="UniProtKB-ARBA"/>
</dbReference>
<dbReference type="GO" id="GO:0016787">
    <property type="term" value="F:hydrolase activity"/>
    <property type="evidence" value="ECO:0007669"/>
    <property type="project" value="UniProtKB-KW"/>
</dbReference>
<dbReference type="Pfam" id="PF00270">
    <property type="entry name" value="DEAD"/>
    <property type="match status" value="1"/>
</dbReference>
<dbReference type="SUPFAM" id="SSF52540">
    <property type="entry name" value="P-loop containing nucleoside triphosphate hydrolases"/>
    <property type="match status" value="1"/>
</dbReference>
<comment type="caution">
    <text evidence="11">The sequence shown here is derived from an EMBL/GenBank/DDBJ whole genome shotgun (WGS) entry which is preliminary data.</text>
</comment>
<dbReference type="SMART" id="SM00490">
    <property type="entry name" value="HELICc"/>
    <property type="match status" value="1"/>
</dbReference>
<organism evidence="11 12">
    <name type="scientific">Caenorhabditis nigoni</name>
    <dbReference type="NCBI Taxonomy" id="1611254"/>
    <lineage>
        <taxon>Eukaryota</taxon>
        <taxon>Metazoa</taxon>
        <taxon>Ecdysozoa</taxon>
        <taxon>Nematoda</taxon>
        <taxon>Chromadorea</taxon>
        <taxon>Rhabditida</taxon>
        <taxon>Rhabditina</taxon>
        <taxon>Rhabditomorpha</taxon>
        <taxon>Rhabditoidea</taxon>
        <taxon>Rhabditidae</taxon>
        <taxon>Peloderinae</taxon>
        <taxon>Caenorhabditis</taxon>
    </lineage>
</organism>
<dbReference type="InterPro" id="IPR000629">
    <property type="entry name" value="RNA-helicase_DEAD-box_CS"/>
</dbReference>
<feature type="domain" description="Helicase ATP-binding" evidence="9">
    <location>
        <begin position="291"/>
        <end position="466"/>
    </location>
</feature>
<feature type="compositionally biased region" description="Low complexity" evidence="8">
    <location>
        <begin position="137"/>
        <end position="149"/>
    </location>
</feature>
<dbReference type="OrthoDB" id="196131at2759"/>
<evidence type="ECO:0000256" key="4">
    <source>
        <dbReference type="ARBA" id="ARBA00022806"/>
    </source>
</evidence>
<feature type="region of interest" description="Disordered" evidence="8">
    <location>
        <begin position="84"/>
        <end position="208"/>
    </location>
</feature>
<evidence type="ECO:0000256" key="6">
    <source>
        <dbReference type="ARBA" id="ARBA00047984"/>
    </source>
</evidence>
<evidence type="ECO:0000256" key="8">
    <source>
        <dbReference type="SAM" id="MobiDB-lite"/>
    </source>
</evidence>
<evidence type="ECO:0000313" key="11">
    <source>
        <dbReference type="EMBL" id="PIC22358.1"/>
    </source>
</evidence>
<dbReference type="GO" id="GO:0005524">
    <property type="term" value="F:ATP binding"/>
    <property type="evidence" value="ECO:0007669"/>
    <property type="project" value="UniProtKB-KW"/>
</dbReference>
<comment type="catalytic activity">
    <reaction evidence="6">
        <text>ATP + H2O = ADP + phosphate + H(+)</text>
        <dbReference type="Rhea" id="RHEA:13065"/>
        <dbReference type="ChEBI" id="CHEBI:15377"/>
        <dbReference type="ChEBI" id="CHEBI:15378"/>
        <dbReference type="ChEBI" id="CHEBI:30616"/>
        <dbReference type="ChEBI" id="CHEBI:43474"/>
        <dbReference type="ChEBI" id="CHEBI:456216"/>
        <dbReference type="EC" id="3.6.4.13"/>
    </reaction>
</comment>
<dbReference type="InterPro" id="IPR027417">
    <property type="entry name" value="P-loop_NTPase"/>
</dbReference>
<dbReference type="PROSITE" id="PS51192">
    <property type="entry name" value="HELICASE_ATP_BIND_1"/>
    <property type="match status" value="1"/>
</dbReference>
<protein>
    <recommendedName>
        <fullName evidence="1">RNA helicase</fullName>
        <ecNumber evidence="1">3.6.4.13</ecNumber>
    </recommendedName>
</protein>
<evidence type="ECO:0000259" key="10">
    <source>
        <dbReference type="PROSITE" id="PS51194"/>
    </source>
</evidence>
<dbReference type="PROSITE" id="PS51194">
    <property type="entry name" value="HELICASE_CTER"/>
    <property type="match status" value="1"/>
</dbReference>
<evidence type="ECO:0000256" key="1">
    <source>
        <dbReference type="ARBA" id="ARBA00012552"/>
    </source>
</evidence>
<evidence type="ECO:0000256" key="2">
    <source>
        <dbReference type="ARBA" id="ARBA00022741"/>
    </source>
</evidence>
<keyword evidence="4 7" id="KW-0347">Helicase</keyword>
<dbReference type="Proteomes" id="UP000230233">
    <property type="component" value="Chromosome V"/>
</dbReference>
<evidence type="ECO:0000259" key="9">
    <source>
        <dbReference type="PROSITE" id="PS51192"/>
    </source>
</evidence>
<feature type="compositionally biased region" description="Polar residues" evidence="8">
    <location>
        <begin position="114"/>
        <end position="123"/>
    </location>
</feature>
<dbReference type="GO" id="GO:0003676">
    <property type="term" value="F:nucleic acid binding"/>
    <property type="evidence" value="ECO:0007669"/>
    <property type="project" value="InterPro"/>
</dbReference>
<dbReference type="InterPro" id="IPR011545">
    <property type="entry name" value="DEAD/DEAH_box_helicase_dom"/>
</dbReference>
<dbReference type="PANTHER" id="PTHR47958">
    <property type="entry name" value="ATP-DEPENDENT RNA HELICASE DBP3"/>
    <property type="match status" value="1"/>
</dbReference>
<dbReference type="SMART" id="SM00487">
    <property type="entry name" value="DEXDc"/>
    <property type="match status" value="1"/>
</dbReference>
<proteinExistence type="inferred from homology"/>
<evidence type="ECO:0000313" key="12">
    <source>
        <dbReference type="Proteomes" id="UP000230233"/>
    </source>
</evidence>
<accession>A0A2G5T560</accession>
<dbReference type="CDD" id="cd18787">
    <property type="entry name" value="SF2_C_DEAD"/>
    <property type="match status" value="1"/>
</dbReference>
<name>A0A2G5T560_9PELO</name>
<dbReference type="CDD" id="cd17966">
    <property type="entry name" value="DEADc_DDX5_DDX17"/>
    <property type="match status" value="1"/>
</dbReference>
<sequence>MSRENKENGMMVTFVMDEDEVEVRIAQATDMEDAYYDHANVKWYERFGVELPIFRTVTLKSNGETLTRDRRVGSLFPPHIIHIFENPIENPPPPPVVISSGDDTDSEQEYADGRSSNDWTSMDSDYYVPISEEERSSSSSSSSENSQPGNSPPPRNRSSSSSPDASMPFQKTDEPSRQNVWKGYINPNHLGGSSSRGGSSGVTTGRRRRGIDWTAENLQPIQKDFYQENAAVSLRDQHKIDQWVSANQVTLEGRGIPRPVFEFNEAPLPGQIHELLYGKFQKPTVIQSISWPIAMSGRDIISIAKTGSGKTLAFMLPALVHITKQPHRQRGEGPSVLVLLPTRELAQQVQEVSIDFCHSLGLKMTCLFGGASKGPQARDLERGVDIAVATPGRLLDFLDNGTTNMKRCSYLVLDEADRMLDMGFEPQIRKIIGQIRPDRQILMFSATWPKEVRSLASDFQNDAAFLNVGSLELAANHNITQVVDVLEEHAKQAKLMELLNHIMNQKECKTIIFVETKRKADDLTRAMRRDGWPTLCIHGDKNQGERDWVLQEFKAGKMPILLATDVAARGLEDVDDIKFVINYDYPNNSEDYVHRIGRTGRRDKKGTAYTFFTHTNASKAKDLLKVLDEAKQNVPQALRDMGNRSYGGSSSRGRYGGGGGGKRGYGGNDNFAPKRPRYDIGGYGGGGGGRYANWGLPPIGAVLNSWFPMKNVTVTTKHIIRSGLPIHRSPSPRRSGQHRLPNRTHCRCSQHVHRRIL</sequence>
<comment type="similarity">
    <text evidence="7">Belongs to the DEAD box helicase family.</text>
</comment>
<feature type="compositionally biased region" description="Gly residues" evidence="8">
    <location>
        <begin position="654"/>
        <end position="667"/>
    </location>
</feature>
<dbReference type="InterPro" id="IPR014001">
    <property type="entry name" value="Helicase_ATP-bd"/>
</dbReference>
<keyword evidence="3 7" id="KW-0378">Hydrolase</keyword>
<feature type="domain" description="Helicase C-terminal" evidence="10">
    <location>
        <begin position="494"/>
        <end position="642"/>
    </location>
</feature>
<dbReference type="EMBL" id="PDUG01000005">
    <property type="protein sequence ID" value="PIC22358.1"/>
    <property type="molecule type" value="Genomic_DNA"/>
</dbReference>
<dbReference type="GO" id="GO:0003724">
    <property type="term" value="F:RNA helicase activity"/>
    <property type="evidence" value="ECO:0007669"/>
    <property type="project" value="UniProtKB-EC"/>
</dbReference>
<keyword evidence="5 7" id="KW-0067">ATP-binding</keyword>
<dbReference type="AlphaFoldDB" id="A0A2G5T560"/>
<dbReference type="Gene3D" id="3.40.50.300">
    <property type="entry name" value="P-loop containing nucleotide triphosphate hydrolases"/>
    <property type="match status" value="2"/>
</dbReference>
<dbReference type="InterPro" id="IPR001650">
    <property type="entry name" value="Helicase_C-like"/>
</dbReference>
<keyword evidence="12" id="KW-1185">Reference proteome</keyword>
<dbReference type="Pfam" id="PF00271">
    <property type="entry name" value="Helicase_C"/>
    <property type="match status" value="1"/>
</dbReference>
<evidence type="ECO:0000256" key="7">
    <source>
        <dbReference type="RuleBase" id="RU000492"/>
    </source>
</evidence>
<feature type="compositionally biased region" description="Low complexity" evidence="8">
    <location>
        <begin position="643"/>
        <end position="653"/>
    </location>
</feature>
<keyword evidence="2 7" id="KW-0547">Nucleotide-binding</keyword>
<evidence type="ECO:0000256" key="5">
    <source>
        <dbReference type="ARBA" id="ARBA00022840"/>
    </source>
</evidence>
<dbReference type="FunFam" id="3.40.50.300:FF:000008">
    <property type="entry name" value="ATP-dependent RNA helicase RhlB"/>
    <property type="match status" value="1"/>
</dbReference>
<dbReference type="EC" id="3.6.4.13" evidence="1"/>
<reference evidence="12" key="1">
    <citation type="submission" date="2017-10" db="EMBL/GenBank/DDBJ databases">
        <title>Rapid genome shrinkage in a self-fertile nematode reveals novel sperm competition proteins.</title>
        <authorList>
            <person name="Yin D."/>
            <person name="Schwarz E.M."/>
            <person name="Thomas C.G."/>
            <person name="Felde R.L."/>
            <person name="Korf I.F."/>
            <person name="Cutter A.D."/>
            <person name="Schartner C.M."/>
            <person name="Ralston E.J."/>
            <person name="Meyer B.J."/>
            <person name="Haag E.S."/>
        </authorList>
    </citation>
    <scope>NUCLEOTIDE SEQUENCE [LARGE SCALE GENOMIC DNA]</scope>
    <source>
        <strain evidence="12">JU1422</strain>
    </source>
</reference>
<dbReference type="PROSITE" id="PS00039">
    <property type="entry name" value="DEAD_ATP_HELICASE"/>
    <property type="match status" value="1"/>
</dbReference>
<evidence type="ECO:0000256" key="3">
    <source>
        <dbReference type="ARBA" id="ARBA00022801"/>
    </source>
</evidence>
<gene>
    <name evidence="11" type="primary">Cnig_chr_V.g16445</name>
    <name evidence="11" type="ORF">B9Z55_016445</name>
</gene>